<dbReference type="SUPFAM" id="SSF53756">
    <property type="entry name" value="UDP-Glycosyltransferase/glycogen phosphorylase"/>
    <property type="match status" value="1"/>
</dbReference>
<evidence type="ECO:0000259" key="1">
    <source>
        <dbReference type="Pfam" id="PF00534"/>
    </source>
</evidence>
<dbReference type="InterPro" id="IPR028098">
    <property type="entry name" value="Glyco_trans_4-like_N"/>
</dbReference>
<evidence type="ECO:0000259" key="2">
    <source>
        <dbReference type="Pfam" id="PF13439"/>
    </source>
</evidence>
<feature type="domain" description="Glycosyl transferase family 1" evidence="1">
    <location>
        <begin position="184"/>
        <end position="348"/>
    </location>
</feature>
<dbReference type="EMBL" id="BAABJY010000001">
    <property type="protein sequence ID" value="GAA4854132.1"/>
    <property type="molecule type" value="Genomic_DNA"/>
</dbReference>
<organism evidence="3 4">
    <name type="scientific">Luteimonas vadosa</name>
    <dbReference type="NCBI Taxonomy" id="1165507"/>
    <lineage>
        <taxon>Bacteria</taxon>
        <taxon>Pseudomonadati</taxon>
        <taxon>Pseudomonadota</taxon>
        <taxon>Gammaproteobacteria</taxon>
        <taxon>Lysobacterales</taxon>
        <taxon>Lysobacteraceae</taxon>
        <taxon>Luteimonas</taxon>
    </lineage>
</organism>
<dbReference type="Gene3D" id="3.40.50.2000">
    <property type="entry name" value="Glycogen Phosphorylase B"/>
    <property type="match status" value="2"/>
</dbReference>
<feature type="domain" description="Glycosyltransferase subfamily 4-like N-terminal" evidence="2">
    <location>
        <begin position="20"/>
        <end position="175"/>
    </location>
</feature>
<dbReference type="PANTHER" id="PTHR45947">
    <property type="entry name" value="SULFOQUINOVOSYL TRANSFERASE SQD2"/>
    <property type="match status" value="1"/>
</dbReference>
<accession>A0ABP9DN84</accession>
<evidence type="ECO:0000313" key="3">
    <source>
        <dbReference type="EMBL" id="GAA4854132.1"/>
    </source>
</evidence>
<dbReference type="Pfam" id="PF00534">
    <property type="entry name" value="Glycos_transf_1"/>
    <property type="match status" value="1"/>
</dbReference>
<gene>
    <name evidence="3" type="ORF">GCM10023332_01750</name>
</gene>
<reference evidence="4" key="1">
    <citation type="journal article" date="2019" name="Int. J. Syst. Evol. Microbiol.">
        <title>The Global Catalogue of Microorganisms (GCM) 10K type strain sequencing project: providing services to taxonomists for standard genome sequencing and annotation.</title>
        <authorList>
            <consortium name="The Broad Institute Genomics Platform"/>
            <consortium name="The Broad Institute Genome Sequencing Center for Infectious Disease"/>
            <person name="Wu L."/>
            <person name="Ma J."/>
        </authorList>
    </citation>
    <scope>NUCLEOTIDE SEQUENCE [LARGE SCALE GENOMIC DNA]</scope>
    <source>
        <strain evidence="4">JCM 18392</strain>
    </source>
</reference>
<proteinExistence type="predicted"/>
<dbReference type="CDD" id="cd03801">
    <property type="entry name" value="GT4_PimA-like"/>
    <property type="match status" value="1"/>
</dbReference>
<dbReference type="InterPro" id="IPR001296">
    <property type="entry name" value="Glyco_trans_1"/>
</dbReference>
<sequence length="382" mass="41389">MRGIGRVKLVVVEPTPAHGGGSEAMVLSLARGLAGRGHEIVLVHDQPGSMTADYAAFATDIISTALPGFAFRVPATTMAGVWNLMSTVRRCGAHAGLSSHLGYLRHAALVHRLVRVPFLFHLGLPCVGSTPLLRWSYRNLGFGIAPSAHTAASWEAGGWPRELLGVVPNWVDIERFQPATDVPALRRSLSLEPEARYVLFLGRICEQKGIRVLLRAFADLGPAHEDAVLLLVGGVAPDFADDFEAELGRLPETRRSKVLLRPVTAFPERYYQAADVACVPSLGDEAFGLTVIEAMSCGLPVLTSALGVTPDILGESHADLLRRPGDVAHWTQGLRDLLDNSAHRRRTGISLRDRAVACFGPEPGLDAYEERLIRMTARRRGN</sequence>
<keyword evidence="4" id="KW-1185">Reference proteome</keyword>
<dbReference type="Pfam" id="PF13439">
    <property type="entry name" value="Glyco_transf_4"/>
    <property type="match status" value="1"/>
</dbReference>
<dbReference type="Proteomes" id="UP001501323">
    <property type="component" value="Unassembled WGS sequence"/>
</dbReference>
<name>A0ABP9DN84_9GAMM</name>
<comment type="caution">
    <text evidence="3">The sequence shown here is derived from an EMBL/GenBank/DDBJ whole genome shotgun (WGS) entry which is preliminary data.</text>
</comment>
<protein>
    <submittedName>
        <fullName evidence="3">Glycosyltransferase family 1 protein</fullName>
    </submittedName>
</protein>
<evidence type="ECO:0000313" key="4">
    <source>
        <dbReference type="Proteomes" id="UP001501323"/>
    </source>
</evidence>
<dbReference type="InterPro" id="IPR050194">
    <property type="entry name" value="Glycosyltransferase_grp1"/>
</dbReference>
<dbReference type="PANTHER" id="PTHR45947:SF3">
    <property type="entry name" value="SULFOQUINOVOSYL TRANSFERASE SQD2"/>
    <property type="match status" value="1"/>
</dbReference>